<keyword evidence="1 4" id="KW-0853">WD repeat</keyword>
<dbReference type="Proteomes" id="UP000694424">
    <property type="component" value="Unplaced"/>
</dbReference>
<dbReference type="PROSITE" id="PS50294">
    <property type="entry name" value="WD_REPEATS_REGION"/>
    <property type="match status" value="2"/>
</dbReference>
<dbReference type="InterPro" id="IPR015943">
    <property type="entry name" value="WD40/YVTN_repeat-like_dom_sf"/>
</dbReference>
<feature type="repeat" description="WD" evidence="4">
    <location>
        <begin position="222"/>
        <end position="256"/>
    </location>
</feature>
<dbReference type="PROSITE" id="PS50082">
    <property type="entry name" value="WD_REPEATS_2"/>
    <property type="match status" value="2"/>
</dbReference>
<protein>
    <recommendedName>
        <fullName evidence="3">Glutamate-rich WD repeat-containing protein 1</fullName>
    </recommendedName>
</protein>
<dbReference type="InterPro" id="IPR020472">
    <property type="entry name" value="WD40_PAC1"/>
</dbReference>
<feature type="repeat" description="WD" evidence="4">
    <location>
        <begin position="177"/>
        <end position="211"/>
    </location>
</feature>
<dbReference type="Gene3D" id="2.130.10.10">
    <property type="entry name" value="YVTN repeat-like/Quinoprotein amine dehydrogenase"/>
    <property type="match status" value="1"/>
</dbReference>
<dbReference type="SUPFAM" id="SSF50978">
    <property type="entry name" value="WD40 repeat-like"/>
    <property type="match status" value="1"/>
</dbReference>
<name>A0A8B9PWN4_APTOW</name>
<dbReference type="PROSITE" id="PS00678">
    <property type="entry name" value="WD_REPEATS_1"/>
    <property type="match status" value="1"/>
</dbReference>
<evidence type="ECO:0000313" key="7">
    <source>
        <dbReference type="Proteomes" id="UP000694424"/>
    </source>
</evidence>
<dbReference type="GO" id="GO:0042254">
    <property type="term" value="P:ribosome biogenesis"/>
    <property type="evidence" value="ECO:0007669"/>
    <property type="project" value="TreeGrafter"/>
</dbReference>
<dbReference type="InterPro" id="IPR001680">
    <property type="entry name" value="WD40_rpt"/>
</dbReference>
<evidence type="ECO:0000256" key="5">
    <source>
        <dbReference type="SAM" id="MobiDB-lite"/>
    </source>
</evidence>
<dbReference type="Ensembl" id="ENSAOWT00000014753.1">
    <property type="protein sequence ID" value="ENSAOWP00000012973.1"/>
    <property type="gene ID" value="ENSAOWG00000008857.1"/>
</dbReference>
<dbReference type="Pfam" id="PF00400">
    <property type="entry name" value="WD40"/>
    <property type="match status" value="2"/>
</dbReference>
<dbReference type="SMART" id="SM00320">
    <property type="entry name" value="WD40"/>
    <property type="match status" value="3"/>
</dbReference>
<organism evidence="6 7">
    <name type="scientific">Apteryx owenii</name>
    <name type="common">Little spotted kiwi</name>
    <dbReference type="NCBI Taxonomy" id="8824"/>
    <lineage>
        <taxon>Eukaryota</taxon>
        <taxon>Metazoa</taxon>
        <taxon>Chordata</taxon>
        <taxon>Craniata</taxon>
        <taxon>Vertebrata</taxon>
        <taxon>Euteleostomi</taxon>
        <taxon>Archelosauria</taxon>
        <taxon>Archosauria</taxon>
        <taxon>Dinosauria</taxon>
        <taxon>Saurischia</taxon>
        <taxon>Theropoda</taxon>
        <taxon>Coelurosauria</taxon>
        <taxon>Aves</taxon>
        <taxon>Palaeognathae</taxon>
        <taxon>Apterygiformes</taxon>
        <taxon>Apterygidae</taxon>
        <taxon>Apteryx</taxon>
    </lineage>
</organism>
<dbReference type="InterPro" id="IPR036322">
    <property type="entry name" value="WD40_repeat_dom_sf"/>
</dbReference>
<proteinExistence type="predicted"/>
<evidence type="ECO:0000256" key="3">
    <source>
        <dbReference type="ARBA" id="ARBA00040876"/>
    </source>
</evidence>
<evidence type="ECO:0000256" key="2">
    <source>
        <dbReference type="ARBA" id="ARBA00022737"/>
    </source>
</evidence>
<dbReference type="InterPro" id="IPR051972">
    <property type="entry name" value="Glutamate-rich_WD_repeat"/>
</dbReference>
<evidence type="ECO:0000256" key="4">
    <source>
        <dbReference type="PROSITE-ProRule" id="PRU00221"/>
    </source>
</evidence>
<evidence type="ECO:0000256" key="1">
    <source>
        <dbReference type="ARBA" id="ARBA00022574"/>
    </source>
</evidence>
<feature type="compositionally biased region" description="Polar residues" evidence="5">
    <location>
        <begin position="24"/>
        <end position="33"/>
    </location>
</feature>
<reference evidence="6" key="2">
    <citation type="submission" date="2025-09" db="UniProtKB">
        <authorList>
            <consortium name="Ensembl"/>
        </authorList>
    </citation>
    <scope>IDENTIFICATION</scope>
</reference>
<sequence>MGTSRTFQPRGRKRLGPADVSAPGTGTSWSSGPQGWGRLCPGDGDISGMGPFWGVLGPFGAVSGPFGTILGLFGAIWGHFGAFWGHLGPFWGTCGWTCPLRGRRQRGGDTQHRVPPRVPPVSPLTQVVGAAARRQGPRAGAGPAPQVFCSCSADASLRVWDVRAPPGRSCMLTAAAAHGAAVDVNVISWSRHDPFVVSGGDDGALRLWDLRLFRTGSSVATFKQHSGPITSVEWHPTESGVLAAAGADDQVTQWDLAVERDPEAAGGGDGDGDEDEEDAAALAALPPQLLFVHQGETELKELHWHPQCPGLLLTTALSGFTVFRTISV</sequence>
<dbReference type="GO" id="GO:0005730">
    <property type="term" value="C:nucleolus"/>
    <property type="evidence" value="ECO:0007669"/>
    <property type="project" value="TreeGrafter"/>
</dbReference>
<accession>A0A8B9PWN4</accession>
<feature type="region of interest" description="Disordered" evidence="5">
    <location>
        <begin position="1"/>
        <end position="40"/>
    </location>
</feature>
<dbReference type="PANTHER" id="PTHR45903:SF1">
    <property type="entry name" value="GLUTAMATE-RICH WD REPEAT-CONTAINING PROTEIN 1"/>
    <property type="match status" value="1"/>
</dbReference>
<reference evidence="6" key="1">
    <citation type="submission" date="2025-08" db="UniProtKB">
        <authorList>
            <consortium name="Ensembl"/>
        </authorList>
    </citation>
    <scope>IDENTIFICATION</scope>
</reference>
<keyword evidence="2" id="KW-0677">Repeat</keyword>
<evidence type="ECO:0000313" key="6">
    <source>
        <dbReference type="Ensembl" id="ENSAOWP00000012973.1"/>
    </source>
</evidence>
<dbReference type="PANTHER" id="PTHR45903">
    <property type="entry name" value="GLUTAMATE-RICH WD REPEAT-CONTAINING PROTEIN 1"/>
    <property type="match status" value="1"/>
</dbReference>
<keyword evidence="7" id="KW-1185">Reference proteome</keyword>
<dbReference type="PRINTS" id="PR00320">
    <property type="entry name" value="GPROTEINBRPT"/>
</dbReference>
<dbReference type="InterPro" id="IPR019775">
    <property type="entry name" value="WD40_repeat_CS"/>
</dbReference>
<dbReference type="AlphaFoldDB" id="A0A8B9PWN4"/>